<keyword evidence="3 6" id="KW-0378">Hydrolase</keyword>
<dbReference type="GO" id="GO:0016788">
    <property type="term" value="F:hydrolase activity, acting on ester bonds"/>
    <property type="evidence" value="ECO:0007669"/>
    <property type="project" value="InterPro"/>
</dbReference>
<gene>
    <name evidence="6" type="ORF">Acr_27g0008040</name>
</gene>
<dbReference type="Gene3D" id="3.40.50.1110">
    <property type="entry name" value="SGNH hydrolase"/>
    <property type="match status" value="1"/>
</dbReference>
<dbReference type="SUPFAM" id="SSF52266">
    <property type="entry name" value="SGNH hydrolase"/>
    <property type="match status" value="1"/>
</dbReference>
<evidence type="ECO:0000256" key="2">
    <source>
        <dbReference type="ARBA" id="ARBA00022729"/>
    </source>
</evidence>
<dbReference type="AlphaFoldDB" id="A0A7J0H7Z4"/>
<name>A0A7J0H7Z4_9ERIC</name>
<evidence type="ECO:0000313" key="6">
    <source>
        <dbReference type="EMBL" id="GFZ19065.1"/>
    </source>
</evidence>
<evidence type="ECO:0000313" key="7">
    <source>
        <dbReference type="Proteomes" id="UP000585474"/>
    </source>
</evidence>
<feature type="signal peptide" evidence="5">
    <location>
        <begin position="1"/>
        <end position="22"/>
    </location>
</feature>
<accession>A0A7J0H7Z4</accession>
<keyword evidence="2 5" id="KW-0732">Signal</keyword>
<keyword evidence="4" id="KW-0325">Glycoprotein</keyword>
<dbReference type="PANTHER" id="PTHR22835:SF669">
    <property type="entry name" value="ALPHA-L-FUCOSIDASE"/>
    <property type="match status" value="1"/>
</dbReference>
<evidence type="ECO:0000256" key="4">
    <source>
        <dbReference type="ARBA" id="ARBA00023180"/>
    </source>
</evidence>
<comment type="similarity">
    <text evidence="1">Belongs to the 'GDSL' lipolytic enzyme family.</text>
</comment>
<dbReference type="CDD" id="cd01837">
    <property type="entry name" value="SGNH_plant_lipase_like"/>
    <property type="match status" value="1"/>
</dbReference>
<dbReference type="InterPro" id="IPR035669">
    <property type="entry name" value="SGNH_plant_lipase-like"/>
</dbReference>
<protein>
    <submittedName>
        <fullName evidence="6">GDSL-like Lipase/Acylhydrolase superfamily protein</fullName>
    </submittedName>
</protein>
<comment type="caution">
    <text evidence="6">The sequence shown here is derived from an EMBL/GenBank/DDBJ whole genome shotgun (WGS) entry which is preliminary data.</text>
</comment>
<keyword evidence="7" id="KW-1185">Reference proteome</keyword>
<dbReference type="PANTHER" id="PTHR22835">
    <property type="entry name" value="ZINC FINGER FYVE DOMAIN CONTAINING PROTEIN"/>
    <property type="match status" value="1"/>
</dbReference>
<dbReference type="Proteomes" id="UP000585474">
    <property type="component" value="Unassembled WGS sequence"/>
</dbReference>
<feature type="chain" id="PRO_5029690239" evidence="5">
    <location>
        <begin position="23"/>
        <end position="394"/>
    </location>
</feature>
<dbReference type="InterPro" id="IPR036514">
    <property type="entry name" value="SGNH_hydro_sf"/>
</dbReference>
<evidence type="ECO:0000256" key="3">
    <source>
        <dbReference type="ARBA" id="ARBA00022801"/>
    </source>
</evidence>
<dbReference type="OrthoDB" id="1600564at2759"/>
<evidence type="ECO:0000256" key="5">
    <source>
        <dbReference type="SAM" id="SignalP"/>
    </source>
</evidence>
<reference evidence="6 7" key="1">
    <citation type="submission" date="2019-07" db="EMBL/GenBank/DDBJ databases">
        <title>De Novo Assembly of kiwifruit Actinidia rufa.</title>
        <authorList>
            <person name="Sugita-Konishi S."/>
            <person name="Sato K."/>
            <person name="Mori E."/>
            <person name="Abe Y."/>
            <person name="Kisaki G."/>
            <person name="Hamano K."/>
            <person name="Suezawa K."/>
            <person name="Otani M."/>
            <person name="Fukuda T."/>
            <person name="Manabe T."/>
            <person name="Gomi K."/>
            <person name="Tabuchi M."/>
            <person name="Akimitsu K."/>
            <person name="Kataoka I."/>
        </authorList>
    </citation>
    <scope>NUCLEOTIDE SEQUENCE [LARGE SCALE GENOMIC DNA]</scope>
    <source>
        <strain evidence="7">cv. Fuchu</strain>
    </source>
</reference>
<evidence type="ECO:0000256" key="1">
    <source>
        <dbReference type="ARBA" id="ARBA00008668"/>
    </source>
</evidence>
<dbReference type="Pfam" id="PF00657">
    <property type="entry name" value="Lipase_GDSL"/>
    <property type="match status" value="1"/>
</dbReference>
<proteinExistence type="inferred from homology"/>
<dbReference type="EMBL" id="BJWL01000027">
    <property type="protein sequence ID" value="GFZ19065.1"/>
    <property type="molecule type" value="Genomic_DNA"/>
</dbReference>
<organism evidence="6 7">
    <name type="scientific">Actinidia rufa</name>
    <dbReference type="NCBI Taxonomy" id="165716"/>
    <lineage>
        <taxon>Eukaryota</taxon>
        <taxon>Viridiplantae</taxon>
        <taxon>Streptophyta</taxon>
        <taxon>Embryophyta</taxon>
        <taxon>Tracheophyta</taxon>
        <taxon>Spermatophyta</taxon>
        <taxon>Magnoliopsida</taxon>
        <taxon>eudicotyledons</taxon>
        <taxon>Gunneridae</taxon>
        <taxon>Pentapetalae</taxon>
        <taxon>asterids</taxon>
        <taxon>Ericales</taxon>
        <taxon>Actinidiaceae</taxon>
        <taxon>Actinidia</taxon>
    </lineage>
</organism>
<dbReference type="InterPro" id="IPR001087">
    <property type="entry name" value="GDSL"/>
</dbReference>
<sequence length="394" mass="43325">MEILRFVVAWSLLVSSSFKVGSEEVVNFAPGDVPAIYNFGDSNSDTGGIAAAFFPMAAPCGETFFHRPVGRASDGRLMIDFIGEKLGFVFRSGSCANRDGTDSGMPERLKLPYLSAYLDSVGTNFRHGANFATGGATIRQQNESWFENGISPFPLDIQVEHYIQFKARSAYLYGQANNETSQRSRLPVPEDFSKALYTFDIGQNDLAVGFRKMTDKQLRDALPDIVNQFAAAVQHLYQEGARAFWIHNTGPIGCLPVSVVNIHNPNPGYLDELGCIKGQNDIAVEFNKQLNDRVIQLRAKLPQAALTYVDIYTAKYGLISNAKNQGFEDPFKICCGHHKNGISIWCSNKAIVNGTEVYGGSCANPSKAISWDGVHYTEAANLWIVNQILKTTPP</sequence>